<dbReference type="PANTHER" id="PTHR24350">
    <property type="entry name" value="SERINE/THREONINE-PROTEIN KINASE IAL-RELATED"/>
    <property type="match status" value="1"/>
</dbReference>
<dbReference type="InterPro" id="IPR011009">
    <property type="entry name" value="Kinase-like_dom_sf"/>
</dbReference>
<keyword evidence="3" id="KW-0547">Nucleotide-binding</keyword>
<gene>
    <name evidence="8" type="ORF">CUR178_01247</name>
</gene>
<evidence type="ECO:0000256" key="5">
    <source>
        <dbReference type="ARBA" id="ARBA00022840"/>
    </source>
</evidence>
<reference evidence="8 9" key="1">
    <citation type="submission" date="2021-02" db="EMBL/GenBank/DDBJ databases">
        <title>Leishmania (Mundinia) enrietti genome sequencing and assembly.</title>
        <authorList>
            <person name="Almutairi H."/>
            <person name="Gatherer D."/>
        </authorList>
    </citation>
    <scope>NUCLEOTIDE SEQUENCE [LARGE SCALE GENOMIC DNA]</scope>
    <source>
        <strain evidence="8">CUR178</strain>
    </source>
</reference>
<sequence length="297" mass="31895">MVLTPLPSPPLLLSGSRQMTWTRRIRKSDIYISSLEAIRARIEALRPLWRDDWAASIVPIARATCSPLYLCLEVDESLALKQLGSSVEYGLCSAPLGERDAALCVFSVAQLLSRLHSEGVVHGHLHAGVVWRHTRDALRLVVTECELPMSALVPHGRAGSEARQCAAPEILRGDPYAAAADVWGLGVLVLQLLMGSSKLVCTADLVDSDLLSPFISALSPGAASFVLPCLKSSPQARPLLLEVLQHPFLSSVLQIDGREDSDDQSSDGGSDDQSSDGDSDDQRSDGDSDDSTTSEVE</sequence>
<evidence type="ECO:0000256" key="3">
    <source>
        <dbReference type="ARBA" id="ARBA00022741"/>
    </source>
</evidence>
<feature type="compositionally biased region" description="Acidic residues" evidence="6">
    <location>
        <begin position="259"/>
        <end position="279"/>
    </location>
</feature>
<evidence type="ECO:0000256" key="2">
    <source>
        <dbReference type="ARBA" id="ARBA00022679"/>
    </source>
</evidence>
<protein>
    <recommendedName>
        <fullName evidence="7">Protein kinase domain-containing protein</fullName>
    </recommendedName>
</protein>
<dbReference type="KEGG" id="lenr:94168531"/>
<keyword evidence="1" id="KW-0723">Serine/threonine-protein kinase</keyword>
<evidence type="ECO:0000313" key="9">
    <source>
        <dbReference type="Proteomes" id="UP000674179"/>
    </source>
</evidence>
<keyword evidence="2" id="KW-0808">Transferase</keyword>
<dbReference type="Pfam" id="PF00069">
    <property type="entry name" value="Pkinase"/>
    <property type="match status" value="1"/>
</dbReference>
<dbReference type="InterPro" id="IPR030616">
    <property type="entry name" value="Aur-like"/>
</dbReference>
<dbReference type="InterPro" id="IPR000719">
    <property type="entry name" value="Prot_kinase_dom"/>
</dbReference>
<feature type="compositionally biased region" description="Acidic residues" evidence="6">
    <location>
        <begin position="287"/>
        <end position="297"/>
    </location>
</feature>
<dbReference type="RefSeq" id="XP_067689124.1">
    <property type="nucleotide sequence ID" value="XM_067833021.1"/>
</dbReference>
<dbReference type="SMART" id="SM00220">
    <property type="entry name" value="S_TKc"/>
    <property type="match status" value="1"/>
</dbReference>
<evidence type="ECO:0000313" key="8">
    <source>
        <dbReference type="EMBL" id="KAG5467602.1"/>
    </source>
</evidence>
<comment type="caution">
    <text evidence="8">The sequence shown here is derived from an EMBL/GenBank/DDBJ whole genome shotgun (WGS) entry which is preliminary data.</text>
</comment>
<keyword evidence="5" id="KW-0067">ATP-binding</keyword>
<dbReference type="GeneID" id="94168531"/>
<dbReference type="GO" id="GO:0004674">
    <property type="term" value="F:protein serine/threonine kinase activity"/>
    <property type="evidence" value="ECO:0007669"/>
    <property type="project" value="UniProtKB-KW"/>
</dbReference>
<dbReference type="PROSITE" id="PS50011">
    <property type="entry name" value="PROTEIN_KINASE_DOM"/>
    <property type="match status" value="1"/>
</dbReference>
<dbReference type="Proteomes" id="UP000674179">
    <property type="component" value="Chromosome 35"/>
</dbReference>
<proteinExistence type="predicted"/>
<dbReference type="OrthoDB" id="4062651at2759"/>
<feature type="region of interest" description="Disordered" evidence="6">
    <location>
        <begin position="255"/>
        <end position="297"/>
    </location>
</feature>
<feature type="domain" description="Protein kinase" evidence="7">
    <location>
        <begin position="1"/>
        <end position="249"/>
    </location>
</feature>
<dbReference type="EMBL" id="JAFHKP010000035">
    <property type="protein sequence ID" value="KAG5467602.1"/>
    <property type="molecule type" value="Genomic_DNA"/>
</dbReference>
<evidence type="ECO:0000256" key="1">
    <source>
        <dbReference type="ARBA" id="ARBA00022527"/>
    </source>
</evidence>
<name>A0A836KCS2_LEIEN</name>
<keyword evidence="4" id="KW-0418">Kinase</keyword>
<evidence type="ECO:0000256" key="6">
    <source>
        <dbReference type="SAM" id="MobiDB-lite"/>
    </source>
</evidence>
<dbReference type="SUPFAM" id="SSF56112">
    <property type="entry name" value="Protein kinase-like (PK-like)"/>
    <property type="match status" value="1"/>
</dbReference>
<dbReference type="Gene3D" id="1.10.510.10">
    <property type="entry name" value="Transferase(Phosphotransferase) domain 1"/>
    <property type="match status" value="1"/>
</dbReference>
<dbReference type="GO" id="GO:0005524">
    <property type="term" value="F:ATP binding"/>
    <property type="evidence" value="ECO:0007669"/>
    <property type="project" value="UniProtKB-KW"/>
</dbReference>
<accession>A0A836KCS2</accession>
<keyword evidence="9" id="KW-1185">Reference proteome</keyword>
<evidence type="ECO:0000256" key="4">
    <source>
        <dbReference type="ARBA" id="ARBA00022777"/>
    </source>
</evidence>
<evidence type="ECO:0000259" key="7">
    <source>
        <dbReference type="PROSITE" id="PS50011"/>
    </source>
</evidence>
<organism evidence="8 9">
    <name type="scientific">Leishmania enriettii</name>
    <dbReference type="NCBI Taxonomy" id="5663"/>
    <lineage>
        <taxon>Eukaryota</taxon>
        <taxon>Discoba</taxon>
        <taxon>Euglenozoa</taxon>
        <taxon>Kinetoplastea</taxon>
        <taxon>Metakinetoplastina</taxon>
        <taxon>Trypanosomatida</taxon>
        <taxon>Trypanosomatidae</taxon>
        <taxon>Leishmaniinae</taxon>
        <taxon>Leishmania</taxon>
    </lineage>
</organism>
<dbReference type="AlphaFoldDB" id="A0A836KCS2"/>